<dbReference type="Proteomes" id="UP000539265">
    <property type="component" value="Unassembled WGS sequence"/>
</dbReference>
<gene>
    <name evidence="3" type="ORF">FHS11_005346</name>
</gene>
<dbReference type="RefSeq" id="WP_096355758.1">
    <property type="nucleotide sequence ID" value="NZ_AP017313.1"/>
</dbReference>
<dbReference type="InterPro" id="IPR025164">
    <property type="entry name" value="Toastrack_DUF4097"/>
</dbReference>
<organism evidence="3 4">
    <name type="scientific">Mucilaginibacter gotjawali</name>
    <dbReference type="NCBI Taxonomy" id="1550579"/>
    <lineage>
        <taxon>Bacteria</taxon>
        <taxon>Pseudomonadati</taxon>
        <taxon>Bacteroidota</taxon>
        <taxon>Sphingobacteriia</taxon>
        <taxon>Sphingobacteriales</taxon>
        <taxon>Sphingobacteriaceae</taxon>
        <taxon>Mucilaginibacter</taxon>
    </lineage>
</organism>
<keyword evidence="1" id="KW-0732">Signal</keyword>
<comment type="caution">
    <text evidence="3">The sequence shown here is derived from an EMBL/GenBank/DDBJ whole genome shotgun (WGS) entry which is preliminary data.</text>
</comment>
<sequence length="346" mass="35979">MKTFLTLFIVACQSMVALAQDGDNKTPYLTKSLAGDAINSVIVSTSAGGISVSGATGQEPRVEVYIRGNNGHQLSKEEIAKRLEKDYDMDILVNGHELSAMVKNKHNFTNWRESLSISFKIFVPEHVSTDLKTSGGGISLDHLQGNENFVTSGGGLELRSLSGSVHGHTSGGGIDVSNSGEDIDLSTSGGGIIAKNCSGKIRLVTSGGGLILEGLKGDINAHTSGGGIEGSNIEGELVTGTSGGGIDLKHMRCSLEAGTSAGDLTAQMDAVGKYVKLNASSGGIRLSLPVKQGLDLEIRGEGINQHPQNISGFTGNWDKHHINGSVNGGGIPVNAHAEGYIDVKFN</sequence>
<protein>
    <submittedName>
        <fullName evidence="3">DUF4097 and DUF4098 domain-containing protein YvlB</fullName>
    </submittedName>
</protein>
<evidence type="ECO:0000259" key="2">
    <source>
        <dbReference type="Pfam" id="PF13349"/>
    </source>
</evidence>
<dbReference type="EMBL" id="JACHWX010000027">
    <property type="protein sequence ID" value="MBB3058886.1"/>
    <property type="molecule type" value="Genomic_DNA"/>
</dbReference>
<feature type="domain" description="DUF4097" evidence="2">
    <location>
        <begin position="174"/>
        <end position="296"/>
    </location>
</feature>
<keyword evidence="4" id="KW-1185">Reference proteome</keyword>
<evidence type="ECO:0000256" key="1">
    <source>
        <dbReference type="SAM" id="SignalP"/>
    </source>
</evidence>
<evidence type="ECO:0000313" key="3">
    <source>
        <dbReference type="EMBL" id="MBB3058886.1"/>
    </source>
</evidence>
<name>A0A839SLY4_9SPHI</name>
<evidence type="ECO:0000313" key="4">
    <source>
        <dbReference type="Proteomes" id="UP000539265"/>
    </source>
</evidence>
<accession>A0A839SLY4</accession>
<feature type="chain" id="PRO_5032271229" evidence="1">
    <location>
        <begin position="20"/>
        <end position="346"/>
    </location>
</feature>
<dbReference type="AlphaFoldDB" id="A0A839SLY4"/>
<dbReference type="Pfam" id="PF13349">
    <property type="entry name" value="DUF4097"/>
    <property type="match status" value="1"/>
</dbReference>
<reference evidence="3" key="1">
    <citation type="submission" date="2020-08" db="EMBL/GenBank/DDBJ databases">
        <title>Genomic Encyclopedia of Type Strains, Phase III (KMG-III): the genomes of soil and plant-associated and newly described type strains.</title>
        <authorList>
            <person name="Whitman W."/>
        </authorList>
    </citation>
    <scope>NUCLEOTIDE SEQUENCE [LARGE SCALE GENOMIC DNA]</scope>
    <source>
        <strain evidence="3">CECT 8628</strain>
    </source>
</reference>
<dbReference type="OrthoDB" id="1523429at2"/>
<proteinExistence type="predicted"/>
<feature type="signal peptide" evidence="1">
    <location>
        <begin position="1"/>
        <end position="19"/>
    </location>
</feature>